<dbReference type="InterPro" id="IPR011055">
    <property type="entry name" value="Dup_hybrid_motif"/>
</dbReference>
<dbReference type="EMBL" id="AP021875">
    <property type="protein sequence ID" value="BBO74654.1"/>
    <property type="molecule type" value="Genomic_DNA"/>
</dbReference>
<accession>A0A5K7Z852</accession>
<dbReference type="Proteomes" id="UP000427769">
    <property type="component" value="Chromosome"/>
</dbReference>
<proteinExistence type="predicted"/>
<dbReference type="InterPro" id="IPR016047">
    <property type="entry name" value="M23ase_b-sheet_dom"/>
</dbReference>
<dbReference type="GO" id="GO:0046872">
    <property type="term" value="F:metal ion binding"/>
    <property type="evidence" value="ECO:0007669"/>
    <property type="project" value="UniProtKB-KW"/>
</dbReference>
<evidence type="ECO:0000313" key="3">
    <source>
        <dbReference type="EMBL" id="BBO74654.1"/>
    </source>
</evidence>
<dbReference type="Gene3D" id="2.70.70.10">
    <property type="entry name" value="Glucose Permease (Domain IIA)"/>
    <property type="match status" value="1"/>
</dbReference>
<reference evidence="3 4" key="1">
    <citation type="submission" date="2019-11" db="EMBL/GenBank/DDBJ databases">
        <title>Comparative genomics of hydrocarbon-degrading Desulfosarcina strains.</title>
        <authorList>
            <person name="Watanabe M."/>
            <person name="Kojima H."/>
            <person name="Fukui M."/>
        </authorList>
    </citation>
    <scope>NUCLEOTIDE SEQUENCE [LARGE SCALE GENOMIC DNA]</scope>
    <source>
        <strain evidence="3 4">PP31</strain>
    </source>
</reference>
<dbReference type="PROSITE" id="PS00079">
    <property type="entry name" value="MULTICOPPER_OXIDASE1"/>
    <property type="match status" value="1"/>
</dbReference>
<evidence type="ECO:0000256" key="1">
    <source>
        <dbReference type="ARBA" id="ARBA00022723"/>
    </source>
</evidence>
<keyword evidence="4" id="KW-1185">Reference proteome</keyword>
<keyword evidence="1" id="KW-0479">Metal-binding</keyword>
<organism evidence="3 4">
    <name type="scientific">Desulfosarcina widdelii</name>
    <dbReference type="NCBI Taxonomy" id="947919"/>
    <lineage>
        <taxon>Bacteria</taxon>
        <taxon>Pseudomonadati</taxon>
        <taxon>Thermodesulfobacteriota</taxon>
        <taxon>Desulfobacteria</taxon>
        <taxon>Desulfobacterales</taxon>
        <taxon>Desulfosarcinaceae</taxon>
        <taxon>Desulfosarcina</taxon>
    </lineage>
</organism>
<dbReference type="RefSeq" id="WP_155303660.1">
    <property type="nucleotide sequence ID" value="NZ_AP021875.1"/>
</dbReference>
<dbReference type="CDD" id="cd12797">
    <property type="entry name" value="M23_peptidase"/>
    <property type="match status" value="1"/>
</dbReference>
<protein>
    <recommendedName>
        <fullName evidence="2">M23ase beta-sheet core domain-containing protein</fullName>
    </recommendedName>
</protein>
<dbReference type="KEGG" id="dwd:DSCW_20710"/>
<evidence type="ECO:0000313" key="4">
    <source>
        <dbReference type="Proteomes" id="UP000427769"/>
    </source>
</evidence>
<evidence type="ECO:0000259" key="2">
    <source>
        <dbReference type="Pfam" id="PF01551"/>
    </source>
</evidence>
<name>A0A5K7Z852_9BACT</name>
<dbReference type="OrthoDB" id="9801834at2"/>
<gene>
    <name evidence="3" type="ORF">DSCW_20710</name>
</gene>
<dbReference type="InterPro" id="IPR033138">
    <property type="entry name" value="Cu_oxidase_CS"/>
</dbReference>
<dbReference type="AlphaFoldDB" id="A0A5K7Z852"/>
<sequence length="220" mass="24610">MYYPFMLYNEKIDHRPVFDNLTGDPFVADLSPNSPLLEGLDVRDQKGFQKVLDEKMGTTYSWGFAPYLENRDTLLGDCPQMVVDQRFIHLGLDVIVGLGTPLHAPLNATVTASGYESGEGNYGGYVLLQHAGDRFETFYSFYGHLCKTRLPAVGQTFAAGEPFAKIGDFHENGNWFYHTHIQVITQMGLDRGYLSMGYCATADLAEMNDLCPSPIALFKR</sequence>
<dbReference type="SUPFAM" id="SSF51261">
    <property type="entry name" value="Duplicated hybrid motif"/>
    <property type="match status" value="1"/>
</dbReference>
<feature type="domain" description="M23ase beta-sheet core" evidence="2">
    <location>
        <begin position="88"/>
        <end position="183"/>
    </location>
</feature>
<dbReference type="Pfam" id="PF01551">
    <property type="entry name" value="Peptidase_M23"/>
    <property type="match status" value="1"/>
</dbReference>